<evidence type="ECO:0000313" key="1">
    <source>
        <dbReference type="Proteomes" id="UP000887576"/>
    </source>
</evidence>
<dbReference type="Proteomes" id="UP000887576">
    <property type="component" value="Unplaced"/>
</dbReference>
<evidence type="ECO:0000313" key="2">
    <source>
        <dbReference type="WBParaSite" id="JU765_v2.g6247.t1"/>
    </source>
</evidence>
<protein>
    <submittedName>
        <fullName evidence="2">VWFA domain-containing protein</fullName>
    </submittedName>
</protein>
<name>A0AC34RFH1_9BILA</name>
<reference evidence="2" key="1">
    <citation type="submission" date="2022-11" db="UniProtKB">
        <authorList>
            <consortium name="WormBaseParasite"/>
        </authorList>
    </citation>
    <scope>IDENTIFICATION</scope>
</reference>
<sequence>MVSPFWADIMTTNDDPNTASIYYRQTTDSQVLNQFQQQLYKVFPYLNGTSPVTWAFIATWYNVTYYPDANDQTKRNTFQCALGTNGVQSFAIFYYNQIQWTTGHASGGIDGLGGTPAQVGFDSGDGTNRYMLDVSCTDDVIDVADMSNVGPAGVFIFRIDSANIQTGSTITALPTTRRRSTTTSTTTALPTTQYQTTTTKYKTTTTQLKTTTMPPNPLSNAIGSQCSTNTSNAWLDVVLLIDISNSLTKADLNAHISQLQGLFYYFTIGQNSNHSTRVSIILFASDVQVLYNFNDTTNYNSLRNVLKSVVNYNRQNDTGGNVLAALQKAQNIFSTQSSYRARAIILSAAAYDFDSYGNANEAAQDLKDDGIQIITISLDSRSGIPPQISNLSSPGFNYNSSETDFYSVIPLALTQINCFCPENTIQFKLYDDPTKRFTYYADCLTFYNIPTLPFLTDCSPGVITSVTSGKKLEFIIDRTLQSGTYRNFTVGAFKNNGWLWQNYNDTSYPLGNFPPIPANAQGSYAIRRKSKRTYAVRLPISCM</sequence>
<organism evidence="1 2">
    <name type="scientific">Panagrolaimus sp. JU765</name>
    <dbReference type="NCBI Taxonomy" id="591449"/>
    <lineage>
        <taxon>Eukaryota</taxon>
        <taxon>Metazoa</taxon>
        <taxon>Ecdysozoa</taxon>
        <taxon>Nematoda</taxon>
        <taxon>Chromadorea</taxon>
        <taxon>Rhabditida</taxon>
        <taxon>Tylenchina</taxon>
        <taxon>Panagrolaimomorpha</taxon>
        <taxon>Panagrolaimoidea</taxon>
        <taxon>Panagrolaimidae</taxon>
        <taxon>Panagrolaimus</taxon>
    </lineage>
</organism>
<dbReference type="WBParaSite" id="JU765_v2.g6247.t1">
    <property type="protein sequence ID" value="JU765_v2.g6247.t1"/>
    <property type="gene ID" value="JU765_v2.g6247"/>
</dbReference>
<proteinExistence type="predicted"/>
<accession>A0AC34RFH1</accession>